<name>A0ABV7QXG4_9PSEU</name>
<proteinExistence type="predicted"/>
<accession>A0ABV7QXG4</accession>
<dbReference type="EMBL" id="JBHRWI010000070">
    <property type="protein sequence ID" value="MFC3516914.1"/>
    <property type="molecule type" value="Genomic_DNA"/>
</dbReference>
<organism evidence="1 2">
    <name type="scientific">Amycolatopsis halotolerans</name>
    <dbReference type="NCBI Taxonomy" id="330083"/>
    <lineage>
        <taxon>Bacteria</taxon>
        <taxon>Bacillati</taxon>
        <taxon>Actinomycetota</taxon>
        <taxon>Actinomycetes</taxon>
        <taxon>Pseudonocardiales</taxon>
        <taxon>Pseudonocardiaceae</taxon>
        <taxon>Amycolatopsis</taxon>
    </lineage>
</organism>
<dbReference type="Proteomes" id="UP001595764">
    <property type="component" value="Unassembled WGS sequence"/>
</dbReference>
<comment type="caution">
    <text evidence="1">The sequence shown here is derived from an EMBL/GenBank/DDBJ whole genome shotgun (WGS) entry which is preliminary data.</text>
</comment>
<dbReference type="RefSeq" id="WP_377870226.1">
    <property type="nucleotide sequence ID" value="NZ_JBHMAY010000021.1"/>
</dbReference>
<keyword evidence="2" id="KW-1185">Reference proteome</keyword>
<evidence type="ECO:0000313" key="2">
    <source>
        <dbReference type="Proteomes" id="UP001595764"/>
    </source>
</evidence>
<protein>
    <submittedName>
        <fullName evidence="1">Uncharacterized protein</fullName>
    </submittedName>
</protein>
<gene>
    <name evidence="1" type="ORF">ACFORO_42605</name>
</gene>
<sequence length="119" mass="13348">MTDHNLTYRGVEVPERYSTLTRPDVLGLRAFAAGVDAALDKPTEAAPEYRYFHDTDTPGYRIYFRVTASGKAESLYERGRPVLWHSSSRTIEELTDPDNFAAVPAEQVPESVRNAAVEE</sequence>
<evidence type="ECO:0000313" key="1">
    <source>
        <dbReference type="EMBL" id="MFC3516914.1"/>
    </source>
</evidence>
<reference evidence="2" key="1">
    <citation type="journal article" date="2019" name="Int. J. Syst. Evol. Microbiol.">
        <title>The Global Catalogue of Microorganisms (GCM) 10K type strain sequencing project: providing services to taxonomists for standard genome sequencing and annotation.</title>
        <authorList>
            <consortium name="The Broad Institute Genomics Platform"/>
            <consortium name="The Broad Institute Genome Sequencing Center for Infectious Disease"/>
            <person name="Wu L."/>
            <person name="Ma J."/>
        </authorList>
    </citation>
    <scope>NUCLEOTIDE SEQUENCE [LARGE SCALE GENOMIC DNA]</scope>
    <source>
        <strain evidence="2">CGMCC 4.7682</strain>
    </source>
</reference>